<proteinExistence type="predicted"/>
<feature type="compositionally biased region" description="Low complexity" evidence="1">
    <location>
        <begin position="89"/>
        <end position="133"/>
    </location>
</feature>
<evidence type="ECO:0000313" key="3">
    <source>
        <dbReference type="Proteomes" id="UP000002358"/>
    </source>
</evidence>
<sequence length="180" mass="20055">METTCCYDIIKYGPNNIKSFKILNQGADDATAPLTITYRTSTGTTQLLRDYELTRQVDQRTNTVETYEPTNNPETDNNTDASENSTNSNATVNNDNIDDANNAPNDNSDAQRPDNNNDNADNNKNPNNNNDVPANDDNDSPQQNDNNSADNIEAYTINEPNITLRHTYSPQDHVQLVKVN</sequence>
<feature type="region of interest" description="Disordered" evidence="1">
    <location>
        <begin position="49"/>
        <end position="149"/>
    </location>
</feature>
<feature type="compositionally biased region" description="Low complexity" evidence="1">
    <location>
        <begin position="61"/>
        <end position="80"/>
    </location>
</feature>
<name>A0A7M7QHJ0_NASVI</name>
<reference evidence="2" key="1">
    <citation type="submission" date="2021-01" db="UniProtKB">
        <authorList>
            <consortium name="EnsemblMetazoa"/>
        </authorList>
    </citation>
    <scope>IDENTIFICATION</scope>
</reference>
<accession>A0A7M7QHJ0</accession>
<dbReference type="KEGG" id="nvi:107981781"/>
<evidence type="ECO:0000313" key="2">
    <source>
        <dbReference type="EnsemblMetazoa" id="XP_031786363"/>
    </source>
</evidence>
<dbReference type="Proteomes" id="UP000002358">
    <property type="component" value="Chromosome 4"/>
</dbReference>
<protein>
    <submittedName>
        <fullName evidence="2">Uncharacterized protein</fullName>
    </submittedName>
</protein>
<organism evidence="2 3">
    <name type="scientific">Nasonia vitripennis</name>
    <name type="common">Parasitic wasp</name>
    <dbReference type="NCBI Taxonomy" id="7425"/>
    <lineage>
        <taxon>Eukaryota</taxon>
        <taxon>Metazoa</taxon>
        <taxon>Ecdysozoa</taxon>
        <taxon>Arthropoda</taxon>
        <taxon>Hexapoda</taxon>
        <taxon>Insecta</taxon>
        <taxon>Pterygota</taxon>
        <taxon>Neoptera</taxon>
        <taxon>Endopterygota</taxon>
        <taxon>Hymenoptera</taxon>
        <taxon>Apocrita</taxon>
        <taxon>Proctotrupomorpha</taxon>
        <taxon>Chalcidoidea</taxon>
        <taxon>Pteromalidae</taxon>
        <taxon>Pteromalinae</taxon>
        <taxon>Nasonia</taxon>
    </lineage>
</organism>
<dbReference type="InParanoid" id="A0A7M7QHJ0"/>
<dbReference type="GeneID" id="107981781"/>
<dbReference type="EnsemblMetazoa" id="XM_031930503">
    <property type="protein sequence ID" value="XP_031786363"/>
    <property type="gene ID" value="LOC107981781"/>
</dbReference>
<dbReference type="AlphaFoldDB" id="A0A7M7QHJ0"/>
<feature type="compositionally biased region" description="Low complexity" evidence="1">
    <location>
        <begin position="140"/>
        <end position="149"/>
    </location>
</feature>
<feature type="compositionally biased region" description="Basic and acidic residues" evidence="1">
    <location>
        <begin position="49"/>
        <end position="58"/>
    </location>
</feature>
<dbReference type="RefSeq" id="XP_031786363.1">
    <property type="nucleotide sequence ID" value="XM_031930503.1"/>
</dbReference>
<keyword evidence="3" id="KW-1185">Reference proteome</keyword>
<evidence type="ECO:0000256" key="1">
    <source>
        <dbReference type="SAM" id="MobiDB-lite"/>
    </source>
</evidence>